<dbReference type="NCBIfam" id="TIGR00229">
    <property type="entry name" value="sensory_box"/>
    <property type="match status" value="1"/>
</dbReference>
<dbReference type="SUPFAM" id="SSF47384">
    <property type="entry name" value="Homodimeric domain of signal transducing histidine kinase"/>
    <property type="match status" value="1"/>
</dbReference>
<dbReference type="CDD" id="cd01007">
    <property type="entry name" value="PBP2_BvgS_HisK_like"/>
    <property type="match status" value="1"/>
</dbReference>
<dbReference type="Gene3D" id="3.40.190.10">
    <property type="entry name" value="Periplasmic binding protein-like II"/>
    <property type="match status" value="2"/>
</dbReference>
<evidence type="ECO:0000256" key="9">
    <source>
        <dbReference type="ARBA" id="ARBA00022777"/>
    </source>
</evidence>
<dbReference type="CDD" id="cd18773">
    <property type="entry name" value="PDC1_HK_sensor"/>
    <property type="match status" value="1"/>
</dbReference>
<evidence type="ECO:0000256" key="10">
    <source>
        <dbReference type="ARBA" id="ARBA00022840"/>
    </source>
</evidence>
<dbReference type="PRINTS" id="PR00344">
    <property type="entry name" value="BCTRLSENSOR"/>
</dbReference>
<feature type="domain" description="Response regulatory" evidence="22">
    <location>
        <begin position="1071"/>
        <end position="1189"/>
    </location>
</feature>
<evidence type="ECO:0000256" key="15">
    <source>
        <dbReference type="ARBA" id="ARBA00068150"/>
    </source>
</evidence>
<dbReference type="PANTHER" id="PTHR45339:SF1">
    <property type="entry name" value="HYBRID SIGNAL TRANSDUCTION HISTIDINE KINASE J"/>
    <property type="match status" value="1"/>
</dbReference>
<dbReference type="InterPro" id="IPR011006">
    <property type="entry name" value="CheY-like_superfamily"/>
</dbReference>
<dbReference type="Pfam" id="PF00512">
    <property type="entry name" value="HisKA"/>
    <property type="match status" value="1"/>
</dbReference>
<dbReference type="SUPFAM" id="SSF55874">
    <property type="entry name" value="ATPase domain of HSP90 chaperone/DNA topoisomerase II/histidine kinase"/>
    <property type="match status" value="1"/>
</dbReference>
<keyword evidence="20" id="KW-0732">Signal</keyword>
<dbReference type="PROSITE" id="PS50110">
    <property type="entry name" value="RESPONSE_REGULATORY"/>
    <property type="match status" value="2"/>
</dbReference>
<keyword evidence="8" id="KW-0547">Nucleotide-binding</keyword>
<dbReference type="Gene3D" id="1.20.120.160">
    <property type="entry name" value="HPT domain"/>
    <property type="match status" value="1"/>
</dbReference>
<dbReference type="InterPro" id="IPR004358">
    <property type="entry name" value="Sig_transdc_His_kin-like_C"/>
</dbReference>
<dbReference type="SUPFAM" id="SSF47226">
    <property type="entry name" value="Histidine-containing phosphotransfer domain, HPT domain"/>
    <property type="match status" value="1"/>
</dbReference>
<comment type="caution">
    <text evidence="26">The sequence shown here is derived from an EMBL/GenBank/DDBJ whole genome shotgun (WGS) entry which is preliminary data.</text>
</comment>
<evidence type="ECO:0000256" key="7">
    <source>
        <dbReference type="ARBA" id="ARBA00022692"/>
    </source>
</evidence>
<protein>
    <recommendedName>
        <fullName evidence="15">Sensory/regulatory protein RpfC</fullName>
        <ecNumber evidence="3">2.7.13.3</ecNumber>
    </recommendedName>
</protein>
<dbReference type="InterPro" id="IPR001638">
    <property type="entry name" value="Solute-binding_3/MltF_N"/>
</dbReference>
<evidence type="ECO:0000256" key="14">
    <source>
        <dbReference type="ARBA" id="ARBA00064003"/>
    </source>
</evidence>
<dbReference type="Pfam" id="PF02518">
    <property type="entry name" value="HATPase_c"/>
    <property type="match status" value="1"/>
</dbReference>
<dbReference type="PROSITE" id="PS50894">
    <property type="entry name" value="HPT"/>
    <property type="match status" value="1"/>
</dbReference>
<dbReference type="InterPro" id="IPR036097">
    <property type="entry name" value="HisK_dim/P_sf"/>
</dbReference>
<reference evidence="26 27" key="1">
    <citation type="submission" date="2019-04" db="EMBL/GenBank/DDBJ databases">
        <authorList>
            <person name="Hwang J.C."/>
        </authorList>
    </citation>
    <scope>NUCLEOTIDE SEQUENCE [LARGE SCALE GENOMIC DNA]</scope>
    <source>
        <strain evidence="26 27">IMCC35002</strain>
    </source>
</reference>
<dbReference type="InterPro" id="IPR005467">
    <property type="entry name" value="His_kinase_dom"/>
</dbReference>
<evidence type="ECO:0000313" key="27">
    <source>
        <dbReference type="Proteomes" id="UP000305675"/>
    </source>
</evidence>
<dbReference type="SMART" id="SM00086">
    <property type="entry name" value="PAC"/>
    <property type="match status" value="1"/>
</dbReference>
<keyword evidence="18" id="KW-0175">Coiled coil</keyword>
<dbReference type="PROSITE" id="PS50113">
    <property type="entry name" value="PAC"/>
    <property type="match status" value="1"/>
</dbReference>
<dbReference type="GO" id="GO:0006355">
    <property type="term" value="P:regulation of DNA-templated transcription"/>
    <property type="evidence" value="ECO:0007669"/>
    <property type="project" value="InterPro"/>
</dbReference>
<dbReference type="Gene3D" id="3.40.50.2300">
    <property type="match status" value="2"/>
</dbReference>
<evidence type="ECO:0000256" key="20">
    <source>
        <dbReference type="SAM" id="SignalP"/>
    </source>
</evidence>
<comment type="subcellular location">
    <subcellularLocation>
        <location evidence="2">Cell membrane</location>
        <topology evidence="2">Multi-pass membrane protein</topology>
    </subcellularLocation>
</comment>
<dbReference type="SMART" id="SM00448">
    <property type="entry name" value="REC"/>
    <property type="match status" value="2"/>
</dbReference>
<dbReference type="InterPro" id="IPR000014">
    <property type="entry name" value="PAS"/>
</dbReference>
<keyword evidence="12" id="KW-0902">Two-component regulatory system</keyword>
<dbReference type="Pfam" id="PF00989">
    <property type="entry name" value="PAS"/>
    <property type="match status" value="1"/>
</dbReference>
<dbReference type="Gene3D" id="1.10.287.130">
    <property type="match status" value="1"/>
</dbReference>
<accession>A0A4U1BKI6</accession>
<feature type="domain" description="Histidine kinase" evidence="21">
    <location>
        <begin position="831"/>
        <end position="1052"/>
    </location>
</feature>
<proteinExistence type="predicted"/>
<dbReference type="InterPro" id="IPR001789">
    <property type="entry name" value="Sig_transdc_resp-reg_receiver"/>
</dbReference>
<dbReference type="CDD" id="cd16922">
    <property type="entry name" value="HATPase_EvgS-ArcB-TorS-like"/>
    <property type="match status" value="1"/>
</dbReference>
<feature type="modified residue" description="Phosphohistidine" evidence="16">
    <location>
        <position position="1416"/>
    </location>
</feature>
<evidence type="ECO:0000256" key="2">
    <source>
        <dbReference type="ARBA" id="ARBA00004651"/>
    </source>
</evidence>
<keyword evidence="9" id="KW-0418">Kinase</keyword>
<keyword evidence="10" id="KW-0067">ATP-binding</keyword>
<dbReference type="InterPro" id="IPR036890">
    <property type="entry name" value="HATPase_C_sf"/>
</dbReference>
<evidence type="ECO:0000256" key="13">
    <source>
        <dbReference type="ARBA" id="ARBA00023136"/>
    </source>
</evidence>
<evidence type="ECO:0000256" key="17">
    <source>
        <dbReference type="PROSITE-ProRule" id="PRU00169"/>
    </source>
</evidence>
<dbReference type="RefSeq" id="WP_136864543.1">
    <property type="nucleotide sequence ID" value="NZ_SWCJ01000015.1"/>
</dbReference>
<dbReference type="GO" id="GO:0005886">
    <property type="term" value="C:plasma membrane"/>
    <property type="evidence" value="ECO:0007669"/>
    <property type="project" value="UniProtKB-SubCell"/>
</dbReference>
<evidence type="ECO:0000313" key="26">
    <source>
        <dbReference type="EMBL" id="TKB52029.1"/>
    </source>
</evidence>
<dbReference type="Gene3D" id="3.30.565.10">
    <property type="entry name" value="Histidine kinase-like ATPase, C-terminal domain"/>
    <property type="match status" value="1"/>
</dbReference>
<dbReference type="SUPFAM" id="SSF53850">
    <property type="entry name" value="Periplasmic binding protein-like II"/>
    <property type="match status" value="1"/>
</dbReference>
<feature type="transmembrane region" description="Helical" evidence="19">
    <location>
        <begin position="635"/>
        <end position="656"/>
    </location>
</feature>
<dbReference type="GO" id="GO:0005524">
    <property type="term" value="F:ATP binding"/>
    <property type="evidence" value="ECO:0007669"/>
    <property type="project" value="UniProtKB-KW"/>
</dbReference>
<keyword evidence="13 19" id="KW-0472">Membrane</keyword>
<evidence type="ECO:0000259" key="21">
    <source>
        <dbReference type="PROSITE" id="PS50109"/>
    </source>
</evidence>
<dbReference type="SUPFAM" id="SSF55785">
    <property type="entry name" value="PYP-like sensor domain (PAS domain)"/>
    <property type="match status" value="1"/>
</dbReference>
<evidence type="ECO:0000256" key="12">
    <source>
        <dbReference type="ARBA" id="ARBA00023012"/>
    </source>
</evidence>
<keyword evidence="7 19" id="KW-0812">Transmembrane</keyword>
<evidence type="ECO:0000259" key="22">
    <source>
        <dbReference type="PROSITE" id="PS50110"/>
    </source>
</evidence>
<dbReference type="PANTHER" id="PTHR45339">
    <property type="entry name" value="HYBRID SIGNAL TRANSDUCTION HISTIDINE KINASE J"/>
    <property type="match status" value="1"/>
</dbReference>
<sequence length="1555" mass="172080">MRTWLAWMFCWASLVLAPASALELTEAERAWLAGHQSVAVGVSDWKPVFYMQDNGEPGGVTFGYLELISQKTGLKFHYEERPWLELLSGIRQRSLDVLPAIYFAEERQDYGLFSQPFYDVKEFLYIKANNQEINGFRDLKGKRLALVAGYESWGRIQKRFPEIELVAADDLLGAINKVLNGEADALFEAQVVVEQTLNDSLMGGLKGIYQDSFEDIPLYFFTRSDQPLLASILQKGMDAITSEEKRVIQNQWFISGAPRPDDSSAFDDLRWLTLLLVLVIAFLLLVAKLLQRYVHSERAELQFGSPRFGQLVLIGLGAFVTFVIAMSSLMLDYNKEVLKERTHISLEVIATSVVENLENLVGSHQQALALVTRNPEFVGVVDRLLEVDTTAEALVSAPEQGVLRQQLTSLNSILGDLGFYLIDLDGINIAANTDQALGQINLIARRQPKRFAQMTSGQSLFVPPLPSQTPNEFEMFVSVPIFNRYGKVIAVLAERLDPKKDFNDLIQSGRVGETGETYVIDRSGLLLSKSRFEAMLIASGQLQPGRTSMRAFSVRDPGADLTLGEPAIAGHRPLTKMAASIALGQDGYSLEGYRDYRGVPVVGVWKWSDLLGIGLTTEMDEAEALVSFHALRSTLALVLGSTLICAIAAILFTLNLGKNANLKLARAKSDLDRRVKQRTAELSDSEEKVRLLLSSVGRGILGCDIAGNINFVNPAALTILGYAESELVAQPFESTLLTRQQPIGPPAPSLLASTLLSGEIRYSDELLLRRKDGEVFSAEYATHPITKQGQILGAVVVFSDITERKAMERDLADAKRDAEQASKAKSEFLANMSHEIRTPMNAIIGMSYLALETELSRKQRSYIDKVHRSAESLLGIINDILDFSKIEAGKMALESTPFYLDDVFSSLSNLIALKAEEKGLELLFDVGSDVPQALIGDPLRLGQVLTNLGNNAIKFTEAGEIVLRVSLAGGSDASVRLKFEVIDTGIGMTQEQQQRLFQAFSQADSSTTRKYGGTGLGLTISKTLTELMGGEIEVQSQHGKGSIFAFTAEFVLQQNPAKRTEFDEHLLKDRTAVVVDDNDAARQILQTMLESLGMQVTSFDSATAALAWLADHACELLFVDWKMPQLDGFESVARFQRQHPDSDTRVIMVTAYGREEAIQEGLDHGQRLDGVLSKPITPSSLLDAIGEARGHAIVSNVKRSERRIKTADLRAKLRGARVMLVEDNEINQELAKELLNRSGIEVVVCGDGQQALDYLAKDSQFDLILMDVQMPVMDGYLATEQIRSNDQWQALPIIAMTANVMSRDLKRALDAGMNDHIGKPIDIKEMFATLGRWIEPKANNDIEVEAKVSNVSTPVSGDIGSLERLSEHLDVEHLQTITQSNEALISKLLRHFAQEHRDFVERYRTLNPEQGKHAAHTLKGVAGNLGATQIGELALQLESTPPERANDILVKLDTALIGFCQSIDGFLRAKKAQPRQSMVNLQNERHELLKHLNQLLGDDDTEAVELLDELITQEQDPSIKRKLTKIADAAEQFDFELALERLRQLASDNQWVLEG</sequence>
<keyword evidence="27" id="KW-1185">Reference proteome</keyword>
<feature type="signal peptide" evidence="20">
    <location>
        <begin position="1"/>
        <end position="21"/>
    </location>
</feature>
<keyword evidence="5 17" id="KW-0597">Phosphoprotein</keyword>
<dbReference type="Pfam" id="PF00072">
    <property type="entry name" value="Response_reg"/>
    <property type="match status" value="2"/>
</dbReference>
<evidence type="ECO:0000256" key="4">
    <source>
        <dbReference type="ARBA" id="ARBA00022475"/>
    </source>
</evidence>
<dbReference type="SUPFAM" id="SSF52172">
    <property type="entry name" value="CheY-like"/>
    <property type="match status" value="2"/>
</dbReference>
<comment type="subunit">
    <text evidence="14">At low DSF concentrations, interacts with RpfF.</text>
</comment>
<dbReference type="InterPro" id="IPR008207">
    <property type="entry name" value="Sig_transdc_His_kin_Hpt_dom"/>
</dbReference>
<dbReference type="InterPro" id="IPR033479">
    <property type="entry name" value="dCache_1"/>
</dbReference>
<keyword evidence="4" id="KW-1003">Cell membrane</keyword>
<evidence type="ECO:0000259" key="24">
    <source>
        <dbReference type="PROSITE" id="PS50113"/>
    </source>
</evidence>
<dbReference type="InterPro" id="IPR035965">
    <property type="entry name" value="PAS-like_dom_sf"/>
</dbReference>
<organism evidence="26 27">
    <name type="scientific">Ferrimonas aestuarii</name>
    <dbReference type="NCBI Taxonomy" id="2569539"/>
    <lineage>
        <taxon>Bacteria</taxon>
        <taxon>Pseudomonadati</taxon>
        <taxon>Pseudomonadota</taxon>
        <taxon>Gammaproteobacteria</taxon>
        <taxon>Alteromonadales</taxon>
        <taxon>Ferrimonadaceae</taxon>
        <taxon>Ferrimonas</taxon>
    </lineage>
</organism>
<keyword evidence="11 19" id="KW-1133">Transmembrane helix</keyword>
<dbReference type="GO" id="GO:0000155">
    <property type="term" value="F:phosphorelay sensor kinase activity"/>
    <property type="evidence" value="ECO:0007669"/>
    <property type="project" value="InterPro"/>
</dbReference>
<feature type="modified residue" description="4-aspartylphosphate" evidence="17">
    <location>
        <position position="1120"/>
    </location>
</feature>
<dbReference type="CDD" id="cd00082">
    <property type="entry name" value="HisKA"/>
    <property type="match status" value="1"/>
</dbReference>
<dbReference type="SMART" id="SM00388">
    <property type="entry name" value="HisKA"/>
    <property type="match status" value="1"/>
</dbReference>
<gene>
    <name evidence="26" type="ORF">FCL42_16560</name>
</gene>
<feature type="domain" description="PAS" evidence="23">
    <location>
        <begin position="685"/>
        <end position="730"/>
    </location>
</feature>
<evidence type="ECO:0000259" key="23">
    <source>
        <dbReference type="PROSITE" id="PS50112"/>
    </source>
</evidence>
<evidence type="ECO:0000256" key="5">
    <source>
        <dbReference type="ARBA" id="ARBA00022553"/>
    </source>
</evidence>
<evidence type="ECO:0000256" key="16">
    <source>
        <dbReference type="PROSITE-ProRule" id="PRU00110"/>
    </source>
</evidence>
<dbReference type="InterPro" id="IPR036641">
    <property type="entry name" value="HPT_dom_sf"/>
</dbReference>
<dbReference type="SMART" id="SM00091">
    <property type="entry name" value="PAS"/>
    <property type="match status" value="1"/>
</dbReference>
<dbReference type="InterPro" id="IPR013767">
    <property type="entry name" value="PAS_fold"/>
</dbReference>
<dbReference type="InterPro" id="IPR001610">
    <property type="entry name" value="PAC"/>
</dbReference>
<feature type="domain" description="Response regulatory" evidence="22">
    <location>
        <begin position="1217"/>
        <end position="1334"/>
    </location>
</feature>
<dbReference type="SMART" id="SM00387">
    <property type="entry name" value="HATPase_c"/>
    <property type="match status" value="1"/>
</dbReference>
<dbReference type="FunFam" id="1.10.287.130:FF:000002">
    <property type="entry name" value="Two-component osmosensing histidine kinase"/>
    <property type="match status" value="1"/>
</dbReference>
<dbReference type="Pfam" id="PF00497">
    <property type="entry name" value="SBP_bac_3"/>
    <property type="match status" value="1"/>
</dbReference>
<dbReference type="InterPro" id="IPR003594">
    <property type="entry name" value="HATPase_dom"/>
</dbReference>
<evidence type="ECO:0000256" key="1">
    <source>
        <dbReference type="ARBA" id="ARBA00000085"/>
    </source>
</evidence>
<feature type="coiled-coil region" evidence="18">
    <location>
        <begin position="804"/>
        <end position="831"/>
    </location>
</feature>
<dbReference type="OrthoDB" id="9810730at2"/>
<dbReference type="Gene3D" id="3.30.450.20">
    <property type="entry name" value="PAS domain"/>
    <property type="match status" value="2"/>
</dbReference>
<feature type="domain" description="PAC" evidence="24">
    <location>
        <begin position="762"/>
        <end position="813"/>
    </location>
</feature>
<evidence type="ECO:0000256" key="11">
    <source>
        <dbReference type="ARBA" id="ARBA00022989"/>
    </source>
</evidence>
<evidence type="ECO:0000256" key="3">
    <source>
        <dbReference type="ARBA" id="ARBA00012438"/>
    </source>
</evidence>
<evidence type="ECO:0000256" key="18">
    <source>
        <dbReference type="SAM" id="Coils"/>
    </source>
</evidence>
<evidence type="ECO:0000256" key="6">
    <source>
        <dbReference type="ARBA" id="ARBA00022679"/>
    </source>
</evidence>
<dbReference type="SMART" id="SM00062">
    <property type="entry name" value="PBPb"/>
    <property type="match status" value="1"/>
</dbReference>
<dbReference type="InterPro" id="IPR000700">
    <property type="entry name" value="PAS-assoc_C"/>
</dbReference>
<evidence type="ECO:0000256" key="19">
    <source>
        <dbReference type="SAM" id="Phobius"/>
    </source>
</evidence>
<dbReference type="EC" id="2.7.13.3" evidence="3"/>
<comment type="catalytic activity">
    <reaction evidence="1">
        <text>ATP + protein L-histidine = ADP + protein N-phospho-L-histidine.</text>
        <dbReference type="EC" id="2.7.13.3"/>
    </reaction>
</comment>
<feature type="domain" description="HPt" evidence="25">
    <location>
        <begin position="1366"/>
        <end position="1466"/>
    </location>
</feature>
<dbReference type="EMBL" id="SWCJ01000015">
    <property type="protein sequence ID" value="TKB52029.1"/>
    <property type="molecule type" value="Genomic_DNA"/>
</dbReference>
<dbReference type="PROSITE" id="PS50112">
    <property type="entry name" value="PAS"/>
    <property type="match status" value="1"/>
</dbReference>
<dbReference type="InterPro" id="IPR003661">
    <property type="entry name" value="HisK_dim/P_dom"/>
</dbReference>
<dbReference type="Pfam" id="PF02743">
    <property type="entry name" value="dCache_1"/>
    <property type="match status" value="1"/>
</dbReference>
<dbReference type="CDD" id="cd00130">
    <property type="entry name" value="PAS"/>
    <property type="match status" value="1"/>
</dbReference>
<feature type="modified residue" description="4-aspartylphosphate" evidence="17">
    <location>
        <position position="1267"/>
    </location>
</feature>
<dbReference type="Proteomes" id="UP000305675">
    <property type="component" value="Unassembled WGS sequence"/>
</dbReference>
<dbReference type="CDD" id="cd00088">
    <property type="entry name" value="HPT"/>
    <property type="match status" value="1"/>
</dbReference>
<dbReference type="Pfam" id="PF01627">
    <property type="entry name" value="Hpt"/>
    <property type="match status" value="1"/>
</dbReference>
<keyword evidence="6" id="KW-0808">Transferase</keyword>
<evidence type="ECO:0000256" key="8">
    <source>
        <dbReference type="ARBA" id="ARBA00022741"/>
    </source>
</evidence>
<evidence type="ECO:0000259" key="25">
    <source>
        <dbReference type="PROSITE" id="PS50894"/>
    </source>
</evidence>
<feature type="transmembrane region" description="Helical" evidence="19">
    <location>
        <begin position="311"/>
        <end position="331"/>
    </location>
</feature>
<name>A0A4U1BKI6_9GAMM</name>
<dbReference type="PROSITE" id="PS50109">
    <property type="entry name" value="HIS_KIN"/>
    <property type="match status" value="1"/>
</dbReference>
<feature type="transmembrane region" description="Helical" evidence="19">
    <location>
        <begin position="269"/>
        <end position="290"/>
    </location>
</feature>
<feature type="chain" id="PRO_5020274892" description="Sensory/regulatory protein RpfC" evidence="20">
    <location>
        <begin position="22"/>
        <end position="1555"/>
    </location>
</feature>
<dbReference type="FunFam" id="3.30.565.10:FF:000010">
    <property type="entry name" value="Sensor histidine kinase RcsC"/>
    <property type="match status" value="1"/>
</dbReference>
<dbReference type="CDD" id="cd17546">
    <property type="entry name" value="REC_hyHK_CKI1_RcsC-like"/>
    <property type="match status" value="2"/>
</dbReference>